<evidence type="ECO:0000313" key="6">
    <source>
        <dbReference type="EMBL" id="KZZ89835.1"/>
    </source>
</evidence>
<feature type="compositionally biased region" description="Basic and acidic residues" evidence="4">
    <location>
        <begin position="36"/>
        <end position="52"/>
    </location>
</feature>
<dbReference type="PROSITE" id="PS50275">
    <property type="entry name" value="SAC"/>
    <property type="match status" value="1"/>
</dbReference>
<protein>
    <submittedName>
        <fullName evidence="6">SacI domain-containing protein</fullName>
    </submittedName>
</protein>
<dbReference type="AlphaFoldDB" id="A0A167XAE9"/>
<evidence type="ECO:0000256" key="2">
    <source>
        <dbReference type="ARBA" id="ARBA00022801"/>
    </source>
</evidence>
<dbReference type="OrthoDB" id="405996at2759"/>
<feature type="region of interest" description="Disordered" evidence="4">
    <location>
        <begin position="960"/>
        <end position="991"/>
    </location>
</feature>
<dbReference type="Pfam" id="PF02383">
    <property type="entry name" value="Syja_N"/>
    <property type="match status" value="1"/>
</dbReference>
<dbReference type="EMBL" id="AZGZ01000019">
    <property type="protein sequence ID" value="KZZ89835.1"/>
    <property type="molecule type" value="Genomic_DNA"/>
</dbReference>
<evidence type="ECO:0000256" key="4">
    <source>
        <dbReference type="SAM" id="MobiDB-lite"/>
    </source>
</evidence>
<dbReference type="InterPro" id="IPR043573">
    <property type="entry name" value="Fig4-like"/>
</dbReference>
<dbReference type="GO" id="GO:0034399">
    <property type="term" value="C:nuclear periphery"/>
    <property type="evidence" value="ECO:0007669"/>
    <property type="project" value="EnsemblFungi"/>
</dbReference>
<evidence type="ECO:0000313" key="7">
    <source>
        <dbReference type="Proteomes" id="UP000242877"/>
    </source>
</evidence>
<comment type="subcellular location">
    <subcellularLocation>
        <location evidence="1">Endomembrane system</location>
    </subcellularLocation>
</comment>
<dbReference type="GO" id="GO:0070772">
    <property type="term" value="C:PAS complex"/>
    <property type="evidence" value="ECO:0007669"/>
    <property type="project" value="EnsemblFungi"/>
</dbReference>
<evidence type="ECO:0000256" key="1">
    <source>
        <dbReference type="ARBA" id="ARBA00004308"/>
    </source>
</evidence>
<dbReference type="InterPro" id="IPR002013">
    <property type="entry name" value="SAC_dom"/>
</dbReference>
<dbReference type="GO" id="GO:0043813">
    <property type="term" value="F:phosphatidylinositol-3,5-bisphosphate 5-phosphatase activity"/>
    <property type="evidence" value="ECO:0007669"/>
    <property type="project" value="EnsemblFungi"/>
</dbReference>
<keyword evidence="2" id="KW-0378">Hydrolase</keyword>
<feature type="region of interest" description="Disordered" evidence="4">
    <location>
        <begin position="1"/>
        <end position="163"/>
    </location>
</feature>
<keyword evidence="7" id="KW-1185">Reference proteome</keyword>
<feature type="compositionally biased region" description="Basic and acidic residues" evidence="4">
    <location>
        <begin position="970"/>
        <end position="982"/>
    </location>
</feature>
<evidence type="ECO:0000256" key="3">
    <source>
        <dbReference type="ARBA" id="ARBA00023136"/>
    </source>
</evidence>
<accession>A0A167XAE9</accession>
<dbReference type="PANTHER" id="PTHR45738">
    <property type="entry name" value="POLYPHOSPHOINOSITIDE PHOSPHATASE"/>
    <property type="match status" value="1"/>
</dbReference>
<feature type="domain" description="SAC" evidence="5">
    <location>
        <begin position="316"/>
        <end position="675"/>
    </location>
</feature>
<dbReference type="VEuPathDB" id="FungiDB:AAP_04186"/>
<dbReference type="GO" id="GO:0012505">
    <property type="term" value="C:endomembrane system"/>
    <property type="evidence" value="ECO:0007669"/>
    <property type="project" value="UniProtKB-SubCell"/>
</dbReference>
<keyword evidence="3" id="KW-0472">Membrane</keyword>
<dbReference type="Proteomes" id="UP000242877">
    <property type="component" value="Unassembled WGS sequence"/>
</dbReference>
<reference evidence="6 7" key="1">
    <citation type="journal article" date="2016" name="Genome Biol. Evol.">
        <title>Divergent and convergent evolution of fungal pathogenicity.</title>
        <authorList>
            <person name="Shang Y."/>
            <person name="Xiao G."/>
            <person name="Zheng P."/>
            <person name="Cen K."/>
            <person name="Zhan S."/>
            <person name="Wang C."/>
        </authorList>
    </citation>
    <scope>NUCLEOTIDE SEQUENCE [LARGE SCALE GENOMIC DNA]</scope>
    <source>
        <strain evidence="6 7">ARSEF 7405</strain>
    </source>
</reference>
<comment type="caution">
    <text evidence="6">The sequence shown here is derived from an EMBL/GenBank/DDBJ whole genome shotgun (WGS) entry which is preliminary data.</text>
</comment>
<proteinExistence type="predicted"/>
<dbReference type="GO" id="GO:0000329">
    <property type="term" value="C:fungal-type vacuole membrane"/>
    <property type="evidence" value="ECO:0007669"/>
    <property type="project" value="EnsemblFungi"/>
</dbReference>
<name>A0A167XAE9_9EURO</name>
<evidence type="ECO:0000259" key="5">
    <source>
        <dbReference type="PROSITE" id="PS50275"/>
    </source>
</evidence>
<feature type="region of interest" description="Disordered" evidence="4">
    <location>
        <begin position="888"/>
        <end position="909"/>
    </location>
</feature>
<gene>
    <name evidence="6" type="ORF">AAP_04186</name>
</gene>
<feature type="compositionally biased region" description="Polar residues" evidence="4">
    <location>
        <begin position="794"/>
        <end position="805"/>
    </location>
</feature>
<dbReference type="PANTHER" id="PTHR45738:SF5">
    <property type="entry name" value="POLYPHOSPHOINOSITIDE PHOSPHATASE"/>
    <property type="match status" value="1"/>
</dbReference>
<feature type="compositionally biased region" description="Basic and acidic residues" evidence="4">
    <location>
        <begin position="143"/>
        <end position="161"/>
    </location>
</feature>
<organism evidence="6 7">
    <name type="scientific">Ascosphaera apis ARSEF 7405</name>
    <dbReference type="NCBI Taxonomy" id="392613"/>
    <lineage>
        <taxon>Eukaryota</taxon>
        <taxon>Fungi</taxon>
        <taxon>Dikarya</taxon>
        <taxon>Ascomycota</taxon>
        <taxon>Pezizomycotina</taxon>
        <taxon>Eurotiomycetes</taxon>
        <taxon>Eurotiomycetidae</taxon>
        <taxon>Onygenales</taxon>
        <taxon>Ascosphaeraceae</taxon>
        <taxon>Ascosphaera</taxon>
    </lineage>
</organism>
<feature type="region of interest" description="Disordered" evidence="4">
    <location>
        <begin position="785"/>
        <end position="808"/>
    </location>
</feature>
<sequence length="1118" mass="127021">MEEELDNGARPPHPSEVPTPEGQHGPHTLAGFIFPGKRDNGEERGPLSRRESYASQSRLEEPASSAPSPSKSRRERKPLRGSAAQSQGICPPSTVRERSNSMMSDDAGSVRSRLVEDASTPFDEDAEEQSNLENMSGSRSRARAAEKAKSNTDNRQGHDAESGSGQWPWYGISRMQKFSLYETATRFYLVGMDLKERRFRILKIERTSENEELHIYDDDMLYSKKEVNQILDAVDDGNKVSGGLKLRCCTWGLLGLIRFTGTYYMLLITKRSQVAMLGGHFIYQIDGTELIPLSSSITGKTRSEKAADEARFLTIMNNLDLTRSFYFSYSYDLTRTLQFNITKAREAVQRGTPENNFRNVNSMFEWNQYLLQPVVPLLKNPYDWCFPIIHGYVDQASISVFGRLVYVTLIARRSRYFAGARFLKRGANDLGYVANDVETEQIVSDTLTTSFHGPGPKLYANPRYTSYVQHRGSIPLYWSQDSNGVAPKPDIEMNLVDPFYSAAALHFDNLFERYGAPVYVLNLVKSRERVPRESKLLHEYTDAIRYLNQFLPNDKKIVYKAFDMSRAAKSRDQDVILSLENIAEDIIPRTSLFKNGDTFENGLMLQNGVARTNCIDCLDRTNAAQFVIGKRALGHQLYALGIIDTTSIDYDTDAVNMITNMWHHHGDTIAVQYGGSQLVNTMATYRKTNQWTGQSRDMVESFKRYYNNSFLDAQRQEAYNLFLGNYVYTPDEPMLWDLSTDYYLHHSSPKHILCLKRRSYIDWFTPEFLEKKTMPEVVYPAHNQNSEHHAMRSKNVQNPGTSSSSDDGDEIGRYDDYWMEYYRPLGMTLFQKTFSFKMKSTSRYLPAGYAATTSTTSRYDMSPFVPRVVLPDNYAADAKKNLSRKKEVTIKDPLDGTPSTPGANDDTRSISSAMTEFSTAHKPLAQWLQNIPSSSASHADNNHVLQGIMKSPHLDIKQLPPLQATAETPSEFRRGRNKDPSARSRTPSTRAAVTSLEDMVSHTLHPTVSNSESEEYERYVNHPLKVPLVVTSEDTLPPASLPENNPSIMELIEYMDHSLLEDVNLDALAEENLLTYNEYVNVRSEGLSVLTDDYVEKRYRLYEGWLKGKSVLKQRVDA</sequence>
<dbReference type="GO" id="GO:0046856">
    <property type="term" value="P:phosphatidylinositol dephosphorylation"/>
    <property type="evidence" value="ECO:0007669"/>
    <property type="project" value="EnsemblFungi"/>
</dbReference>